<dbReference type="Proteomes" id="UP000537141">
    <property type="component" value="Unassembled WGS sequence"/>
</dbReference>
<reference evidence="9 10" key="1">
    <citation type="submission" date="2020-08" db="EMBL/GenBank/DDBJ databases">
        <title>Genomic Encyclopedia of Type Strains, Phase IV (KMG-IV): sequencing the most valuable type-strain genomes for metagenomic binning, comparative biology and taxonomic classification.</title>
        <authorList>
            <person name="Goeker M."/>
        </authorList>
    </citation>
    <scope>NUCLEOTIDE SEQUENCE [LARGE SCALE GENOMIC DNA]</scope>
    <source>
        <strain evidence="9 10">DSM 26287</strain>
    </source>
</reference>
<dbReference type="GO" id="GO:0042597">
    <property type="term" value="C:periplasmic space"/>
    <property type="evidence" value="ECO:0007669"/>
    <property type="project" value="InterPro"/>
</dbReference>
<dbReference type="GO" id="GO:0020037">
    <property type="term" value="F:heme binding"/>
    <property type="evidence" value="ECO:0007669"/>
    <property type="project" value="InterPro"/>
</dbReference>
<feature type="binding site" description="axial binding residue" evidence="6">
    <location>
        <position position="150"/>
    </location>
    <ligand>
        <name>heme c</name>
        <dbReference type="ChEBI" id="CHEBI:61717"/>
    </ligand>
    <ligandPart>
        <name>Fe</name>
        <dbReference type="ChEBI" id="CHEBI:18248"/>
    </ligandPart>
</feature>
<dbReference type="SUPFAM" id="SSF47175">
    <property type="entry name" value="Cytochromes"/>
    <property type="match status" value="1"/>
</dbReference>
<evidence type="ECO:0000256" key="1">
    <source>
        <dbReference type="ARBA" id="ARBA00022448"/>
    </source>
</evidence>
<dbReference type="AlphaFoldDB" id="A0A7X0NER9"/>
<dbReference type="InterPro" id="IPR012127">
    <property type="entry name" value="Cyt_c_prime"/>
</dbReference>
<evidence type="ECO:0000256" key="3">
    <source>
        <dbReference type="ARBA" id="ARBA00022723"/>
    </source>
</evidence>
<dbReference type="PIRSF" id="PIRSF000027">
    <property type="entry name" value="Cytc_c_prime"/>
    <property type="match status" value="1"/>
</dbReference>
<evidence type="ECO:0000256" key="8">
    <source>
        <dbReference type="SAM" id="SignalP"/>
    </source>
</evidence>
<keyword evidence="8" id="KW-0732">Signal</keyword>
<evidence type="ECO:0000256" key="6">
    <source>
        <dbReference type="PIRSR" id="PIRSR000027-1"/>
    </source>
</evidence>
<keyword evidence="10" id="KW-1185">Reference proteome</keyword>
<comment type="PTM">
    <text evidence="7">Binds 1 heme group per subunit.</text>
</comment>
<evidence type="ECO:0000313" key="9">
    <source>
        <dbReference type="EMBL" id="MBB6542107.1"/>
    </source>
</evidence>
<dbReference type="Pfam" id="PF01322">
    <property type="entry name" value="Cytochrom_C_2"/>
    <property type="match status" value="1"/>
</dbReference>
<evidence type="ECO:0000313" key="10">
    <source>
        <dbReference type="Proteomes" id="UP000537141"/>
    </source>
</evidence>
<sequence length="156" mass="16635">MKKITTLILACSVAITTSSVMAATASSEKQANKAVELRQSIYALLGSNMGILGAMAKGDVPVDASVVERNATRINQLSLMMDDYTRLNTSKFNLKTAALDKMWSERSNFEQRITDLTDASATLQKVAASGDVNAIKKAIGAVGKTCGGCHDVFKKD</sequence>
<feature type="binding site" description="covalent" evidence="7">
    <location>
        <position position="149"/>
    </location>
    <ligand>
        <name>heme c</name>
        <dbReference type="ChEBI" id="CHEBI:61717"/>
    </ligand>
</feature>
<feature type="chain" id="PRO_5030601560" evidence="8">
    <location>
        <begin position="23"/>
        <end position="156"/>
    </location>
</feature>
<dbReference type="GO" id="GO:0022900">
    <property type="term" value="P:electron transport chain"/>
    <property type="evidence" value="ECO:0007669"/>
    <property type="project" value="InterPro"/>
</dbReference>
<keyword evidence="5 6" id="KW-0408">Iron</keyword>
<keyword evidence="2 7" id="KW-0349">Heme</keyword>
<feature type="signal peptide" evidence="8">
    <location>
        <begin position="1"/>
        <end position="22"/>
    </location>
</feature>
<dbReference type="GO" id="GO:0009055">
    <property type="term" value="F:electron transfer activity"/>
    <property type="evidence" value="ECO:0007669"/>
    <property type="project" value="InterPro"/>
</dbReference>
<comment type="caution">
    <text evidence="9">The sequence shown here is derived from an EMBL/GenBank/DDBJ whole genome shotgun (WGS) entry which is preliminary data.</text>
</comment>
<protein>
    <submittedName>
        <fullName evidence="9">Cytochrome c556</fullName>
    </submittedName>
</protein>
<organism evidence="9 10">
    <name type="scientific">Thalassotalea piscium</name>
    <dbReference type="NCBI Taxonomy" id="1230533"/>
    <lineage>
        <taxon>Bacteria</taxon>
        <taxon>Pseudomonadati</taxon>
        <taxon>Pseudomonadota</taxon>
        <taxon>Gammaproteobacteria</taxon>
        <taxon>Alteromonadales</taxon>
        <taxon>Colwelliaceae</taxon>
        <taxon>Thalassotalea</taxon>
    </lineage>
</organism>
<dbReference type="Gene3D" id="1.20.120.10">
    <property type="entry name" value="Cytochrome c/b562"/>
    <property type="match status" value="1"/>
</dbReference>
<evidence type="ECO:0000256" key="7">
    <source>
        <dbReference type="PIRSR" id="PIRSR000027-2"/>
    </source>
</evidence>
<dbReference type="GO" id="GO:0005506">
    <property type="term" value="F:iron ion binding"/>
    <property type="evidence" value="ECO:0007669"/>
    <property type="project" value="InterPro"/>
</dbReference>
<name>A0A7X0NER9_9GAMM</name>
<dbReference type="PROSITE" id="PS51009">
    <property type="entry name" value="CYTCII"/>
    <property type="match status" value="1"/>
</dbReference>
<dbReference type="InterPro" id="IPR002321">
    <property type="entry name" value="Cyt_c_II"/>
</dbReference>
<keyword evidence="1" id="KW-0813">Transport</keyword>
<keyword evidence="4" id="KW-0249">Electron transport</keyword>
<dbReference type="RefSeq" id="WP_184422374.1">
    <property type="nucleotide sequence ID" value="NZ_AP027362.1"/>
</dbReference>
<evidence type="ECO:0000256" key="2">
    <source>
        <dbReference type="ARBA" id="ARBA00022617"/>
    </source>
</evidence>
<evidence type="ECO:0000256" key="4">
    <source>
        <dbReference type="ARBA" id="ARBA00022982"/>
    </source>
</evidence>
<gene>
    <name evidence="9" type="ORF">HNQ55_000582</name>
</gene>
<proteinExistence type="predicted"/>
<dbReference type="PRINTS" id="PR00608">
    <property type="entry name" value="CYTCHROMECII"/>
</dbReference>
<keyword evidence="3 6" id="KW-0479">Metal-binding</keyword>
<dbReference type="InterPro" id="IPR015984">
    <property type="entry name" value="Cyt_c_prime_subgr"/>
</dbReference>
<dbReference type="EMBL" id="JACHHU010000002">
    <property type="protein sequence ID" value="MBB6542107.1"/>
    <property type="molecule type" value="Genomic_DNA"/>
</dbReference>
<evidence type="ECO:0000256" key="5">
    <source>
        <dbReference type="ARBA" id="ARBA00023004"/>
    </source>
</evidence>
<feature type="binding site" description="covalent" evidence="7">
    <location>
        <position position="146"/>
    </location>
    <ligand>
        <name>heme c</name>
        <dbReference type="ChEBI" id="CHEBI:61717"/>
    </ligand>
</feature>
<accession>A0A7X0NER9</accession>
<dbReference type="InterPro" id="IPR010980">
    <property type="entry name" value="Cyt_c/b562"/>
</dbReference>